<protein>
    <recommendedName>
        <fullName evidence="3">HNH nuclease domain-containing protein</fullName>
    </recommendedName>
</protein>
<evidence type="ECO:0000313" key="1">
    <source>
        <dbReference type="EMBL" id="CAK7237773.1"/>
    </source>
</evidence>
<gene>
    <name evidence="1" type="ORF">SEUCBS140593_010116</name>
</gene>
<organism evidence="1 2">
    <name type="scientific">Sporothrix eucalyptigena</name>
    <dbReference type="NCBI Taxonomy" id="1812306"/>
    <lineage>
        <taxon>Eukaryota</taxon>
        <taxon>Fungi</taxon>
        <taxon>Dikarya</taxon>
        <taxon>Ascomycota</taxon>
        <taxon>Pezizomycotina</taxon>
        <taxon>Sordariomycetes</taxon>
        <taxon>Sordariomycetidae</taxon>
        <taxon>Ophiostomatales</taxon>
        <taxon>Ophiostomataceae</taxon>
        <taxon>Sporothrix</taxon>
    </lineage>
</organism>
<comment type="caution">
    <text evidence="1">The sequence shown here is derived from an EMBL/GenBank/DDBJ whole genome shotgun (WGS) entry which is preliminary data.</text>
</comment>
<dbReference type="EMBL" id="CAWUHD010000192">
    <property type="protein sequence ID" value="CAK7237773.1"/>
    <property type="molecule type" value="Genomic_DNA"/>
</dbReference>
<accession>A0ABP0D0B2</accession>
<keyword evidence="2" id="KW-1185">Reference proteome</keyword>
<name>A0ABP0D0B2_9PEZI</name>
<evidence type="ECO:0000313" key="2">
    <source>
        <dbReference type="Proteomes" id="UP001642482"/>
    </source>
</evidence>
<reference evidence="1 2" key="1">
    <citation type="submission" date="2024-01" db="EMBL/GenBank/DDBJ databases">
        <authorList>
            <person name="Allen C."/>
            <person name="Tagirdzhanova G."/>
        </authorList>
    </citation>
    <scope>NUCLEOTIDE SEQUENCE [LARGE SCALE GENOMIC DNA]</scope>
</reference>
<evidence type="ECO:0008006" key="3">
    <source>
        <dbReference type="Google" id="ProtNLM"/>
    </source>
</evidence>
<proteinExistence type="predicted"/>
<sequence>MTILRSWQTSCCSRAILPVLRHYHQRTRPPWNDGTDRFYSLSELEPAEPGQPWLTRTYSLWKAVRSPKYTTRATATSPDALATPFEVQHKFHTQRTLEHVTLKYLNDPANGLDLAVNIPRVLYHALIDDRYFLVTTAPGETLQDARPFDEAAK</sequence>
<dbReference type="Proteomes" id="UP001642482">
    <property type="component" value="Unassembled WGS sequence"/>
</dbReference>